<sequence length="122" mass="12592">MEKQNPFGRDDGEGELPPPFGKGGSADKKHSTPKFPVSIGQDDKGPALGQPESSGGMIIGPEHPMFDPQSHPTRPAGPEFLPPGEPDPDELALPGGSNSLNPGWNPAQSRLPPGGGRGGPFP</sequence>
<evidence type="ECO:0000313" key="2">
    <source>
        <dbReference type="EMBL" id="PJF17145.1"/>
    </source>
</evidence>
<feature type="compositionally biased region" description="Gly residues" evidence="1">
    <location>
        <begin position="113"/>
        <end position="122"/>
    </location>
</feature>
<dbReference type="OrthoDB" id="68090at2759"/>
<reference evidence="2 3" key="1">
    <citation type="submission" date="2016-10" db="EMBL/GenBank/DDBJ databases">
        <title>The genome of Paramicrosporidium saccamoebae is the missing link in understanding Cryptomycota and Microsporidia evolution.</title>
        <authorList>
            <person name="Quandt C.A."/>
            <person name="Beaudet D."/>
            <person name="Corsaro D."/>
            <person name="Michel R."/>
            <person name="Corradi N."/>
            <person name="James T."/>
        </authorList>
    </citation>
    <scope>NUCLEOTIDE SEQUENCE [LARGE SCALE GENOMIC DNA]</scope>
    <source>
        <strain evidence="2 3">KSL3</strain>
    </source>
</reference>
<evidence type="ECO:0000256" key="1">
    <source>
        <dbReference type="SAM" id="MobiDB-lite"/>
    </source>
</evidence>
<dbReference type="EMBL" id="MTSL01000189">
    <property type="protein sequence ID" value="PJF17145.1"/>
    <property type="molecule type" value="Genomic_DNA"/>
</dbReference>
<feature type="region of interest" description="Disordered" evidence="1">
    <location>
        <begin position="1"/>
        <end position="122"/>
    </location>
</feature>
<organism evidence="2 3">
    <name type="scientific">Paramicrosporidium saccamoebae</name>
    <dbReference type="NCBI Taxonomy" id="1246581"/>
    <lineage>
        <taxon>Eukaryota</taxon>
        <taxon>Fungi</taxon>
        <taxon>Fungi incertae sedis</taxon>
        <taxon>Cryptomycota</taxon>
        <taxon>Cryptomycota incertae sedis</taxon>
        <taxon>Paramicrosporidium</taxon>
    </lineage>
</organism>
<gene>
    <name evidence="2" type="ORF">PSACC_03037</name>
</gene>
<comment type="caution">
    <text evidence="2">The sequence shown here is derived from an EMBL/GenBank/DDBJ whole genome shotgun (WGS) entry which is preliminary data.</text>
</comment>
<feature type="compositionally biased region" description="Polar residues" evidence="1">
    <location>
        <begin position="96"/>
        <end position="108"/>
    </location>
</feature>
<dbReference type="Proteomes" id="UP000240830">
    <property type="component" value="Unassembled WGS sequence"/>
</dbReference>
<proteinExistence type="predicted"/>
<dbReference type="AlphaFoldDB" id="A0A2H9THE6"/>
<name>A0A2H9THE6_9FUNG</name>
<accession>A0A2H9THE6</accession>
<evidence type="ECO:0000313" key="3">
    <source>
        <dbReference type="Proteomes" id="UP000240830"/>
    </source>
</evidence>
<protein>
    <submittedName>
        <fullName evidence="2">Uncharacterized protein</fullName>
    </submittedName>
</protein>
<feature type="compositionally biased region" description="Basic and acidic residues" evidence="1">
    <location>
        <begin position="1"/>
        <end position="11"/>
    </location>
</feature>
<keyword evidence="3" id="KW-1185">Reference proteome</keyword>